<dbReference type="PANTHER" id="PTHR19890:SF10">
    <property type="entry name" value="FIBROBLAST GROWTH FACTOR RECEPTOR-LIKE 1"/>
    <property type="match status" value="1"/>
</dbReference>
<proteinExistence type="predicted"/>
<evidence type="ECO:0000313" key="6">
    <source>
        <dbReference type="Proteomes" id="UP000054805"/>
    </source>
</evidence>
<evidence type="ECO:0000256" key="1">
    <source>
        <dbReference type="ARBA" id="ARBA00023157"/>
    </source>
</evidence>
<dbReference type="InterPro" id="IPR013783">
    <property type="entry name" value="Ig-like_fold"/>
</dbReference>
<dbReference type="FunFam" id="2.60.40.10:FF:000032">
    <property type="entry name" value="palladin isoform X1"/>
    <property type="match status" value="1"/>
</dbReference>
<evidence type="ECO:0000256" key="2">
    <source>
        <dbReference type="ARBA" id="ARBA00023319"/>
    </source>
</evidence>
<keyword evidence="3" id="KW-0812">Transmembrane</keyword>
<dbReference type="SMART" id="SM00409">
    <property type="entry name" value="IG"/>
    <property type="match status" value="1"/>
</dbReference>
<dbReference type="InterPro" id="IPR007110">
    <property type="entry name" value="Ig-like_dom"/>
</dbReference>
<dbReference type="Gene3D" id="2.60.40.10">
    <property type="entry name" value="Immunoglobulins"/>
    <property type="match status" value="1"/>
</dbReference>
<keyword evidence="3" id="KW-0472">Membrane</keyword>
<evidence type="ECO:0000259" key="4">
    <source>
        <dbReference type="PROSITE" id="PS50835"/>
    </source>
</evidence>
<dbReference type="EMBL" id="JYDS01000052">
    <property type="protein sequence ID" value="KRZ28933.1"/>
    <property type="molecule type" value="Genomic_DNA"/>
</dbReference>
<evidence type="ECO:0000313" key="5">
    <source>
        <dbReference type="EMBL" id="KRZ28933.1"/>
    </source>
</evidence>
<keyword evidence="2" id="KW-0393">Immunoglobulin domain</keyword>
<gene>
    <name evidence="5" type="primary">HMCN2</name>
    <name evidence="5" type="ORF">T4B_11266</name>
</gene>
<feature type="non-terminal residue" evidence="5">
    <location>
        <position position="1"/>
    </location>
</feature>
<dbReference type="InterPro" id="IPR036179">
    <property type="entry name" value="Ig-like_dom_sf"/>
</dbReference>
<dbReference type="PANTHER" id="PTHR19890">
    <property type="entry name" value="FIBROBLAST GROWTH FACTOR RECEPTOR"/>
    <property type="match status" value="1"/>
</dbReference>
<sequence>LADAAKQFSYYLFILLALGFLFFFFFFFFFFIFYQNKGEILFVLVCLFVCIVVVWMRVQSSLLHLRSVLLVLLFLLTSLCGPGNDAAKASSRRSRGRGKNLLPFANVAEHSLLSQTADQERSVKIIKASHFNQAFRLGGKIAILCTAAGYPRPTITWYKDGVELVFKNNVHVQEQQHDDEQKQTSRIEIDPATMGDQGIYTCLAHNERGSIVKNFKSEFYY</sequence>
<organism evidence="5 6">
    <name type="scientific">Trichinella pseudospiralis</name>
    <name type="common">Parasitic roundworm</name>
    <dbReference type="NCBI Taxonomy" id="6337"/>
    <lineage>
        <taxon>Eukaryota</taxon>
        <taxon>Metazoa</taxon>
        <taxon>Ecdysozoa</taxon>
        <taxon>Nematoda</taxon>
        <taxon>Enoplea</taxon>
        <taxon>Dorylaimia</taxon>
        <taxon>Trichinellida</taxon>
        <taxon>Trichinellidae</taxon>
        <taxon>Trichinella</taxon>
    </lineage>
</organism>
<dbReference type="InterPro" id="IPR052615">
    <property type="entry name" value="FGFRL"/>
</dbReference>
<feature type="transmembrane region" description="Helical" evidence="3">
    <location>
        <begin position="12"/>
        <end position="33"/>
    </location>
</feature>
<comment type="caution">
    <text evidence="5">The sequence shown here is derived from an EMBL/GenBank/DDBJ whole genome shotgun (WGS) entry which is preliminary data.</text>
</comment>
<protein>
    <submittedName>
        <fullName evidence="5">Hemicentin-2</fullName>
    </submittedName>
</protein>
<feature type="transmembrane region" description="Helical" evidence="3">
    <location>
        <begin position="40"/>
        <end position="58"/>
    </location>
</feature>
<accession>A0A0V1J2T1</accession>
<keyword evidence="3" id="KW-1133">Transmembrane helix</keyword>
<dbReference type="InterPro" id="IPR003598">
    <property type="entry name" value="Ig_sub2"/>
</dbReference>
<dbReference type="AlphaFoldDB" id="A0A0V1J2T1"/>
<dbReference type="Proteomes" id="UP000054805">
    <property type="component" value="Unassembled WGS sequence"/>
</dbReference>
<dbReference type="CDD" id="cd00096">
    <property type="entry name" value="Ig"/>
    <property type="match status" value="1"/>
</dbReference>
<keyword evidence="6" id="KW-1185">Reference proteome</keyword>
<dbReference type="PROSITE" id="PS50835">
    <property type="entry name" value="IG_LIKE"/>
    <property type="match status" value="1"/>
</dbReference>
<dbReference type="SUPFAM" id="SSF48726">
    <property type="entry name" value="Immunoglobulin"/>
    <property type="match status" value="1"/>
</dbReference>
<name>A0A0V1J2T1_TRIPS</name>
<evidence type="ECO:0000256" key="3">
    <source>
        <dbReference type="SAM" id="Phobius"/>
    </source>
</evidence>
<dbReference type="Pfam" id="PF13927">
    <property type="entry name" value="Ig_3"/>
    <property type="match status" value="1"/>
</dbReference>
<dbReference type="SMART" id="SM00408">
    <property type="entry name" value="IGc2"/>
    <property type="match status" value="1"/>
</dbReference>
<feature type="domain" description="Ig-like" evidence="4">
    <location>
        <begin position="138"/>
        <end position="213"/>
    </location>
</feature>
<keyword evidence="1" id="KW-1015">Disulfide bond</keyword>
<dbReference type="InterPro" id="IPR003599">
    <property type="entry name" value="Ig_sub"/>
</dbReference>
<reference evidence="5 6" key="1">
    <citation type="submission" date="2015-01" db="EMBL/GenBank/DDBJ databases">
        <title>Evolution of Trichinella species and genotypes.</title>
        <authorList>
            <person name="Korhonen P.K."/>
            <person name="Edoardo P."/>
            <person name="Giuseppe L.R."/>
            <person name="Gasser R.B."/>
        </authorList>
    </citation>
    <scope>NUCLEOTIDE SEQUENCE [LARGE SCALE GENOMIC DNA]</scope>
    <source>
        <strain evidence="5">ISS588</strain>
    </source>
</reference>
<feature type="transmembrane region" description="Helical" evidence="3">
    <location>
        <begin position="64"/>
        <end position="87"/>
    </location>
</feature>